<dbReference type="eggNOG" id="ENOG5031Z16">
    <property type="taxonomic scope" value="Bacteria"/>
</dbReference>
<evidence type="ECO:0000313" key="2">
    <source>
        <dbReference type="Proteomes" id="UP000028537"/>
    </source>
</evidence>
<evidence type="ECO:0000313" key="1">
    <source>
        <dbReference type="EMBL" id="KEZ22059.1"/>
    </source>
</evidence>
<name>A0A084EVR7_9BACT</name>
<proteinExistence type="predicted"/>
<dbReference type="Proteomes" id="UP000028537">
    <property type="component" value="Unassembled WGS sequence"/>
</dbReference>
<sequence length="325" mass="38232">MSHLATITLNLDELEKEQLHNICDENIKIIQNAIDSNKYLNNELLKKSIIELKNIKDSIVESVQFLSGSYEAMQYSEKGFFRTQYDKIEKLTLNVIQAIDYTTKTESSINNFEYYVYEYGQIATKALERIYENNLEVNETVLSDLINELVSIKADPSELKVFKEKYYKHIYQHDDQNVQSYFLSRIHQVTTKKDITDYELWYKEQIKKLINNNQIIKPFADFLVKNKQYQFQGQRVILESKGLASYYIFENKIGEQIEFTVSADNTVSYKIGDYASHVCTKTAKEMLAYIENHSKMKVLKQNIIREFVASKPKYKAKEKIKQWGK</sequence>
<dbReference type="EMBL" id="JFDP01000089">
    <property type="protein sequence ID" value="KEZ22059.1"/>
    <property type="molecule type" value="Genomic_DNA"/>
</dbReference>
<reference evidence="1 2" key="1">
    <citation type="submission" date="2014-02" db="EMBL/GenBank/DDBJ databases">
        <title>Genome sequence of Ureaplasma diversum strain 246.</title>
        <authorList>
            <person name="Sirand-Pugnet P."/>
            <person name="Breton M."/>
            <person name="Dordet-Frisoni E."/>
            <person name="Baranowski E."/>
            <person name="Barre A."/>
            <person name="Couture C."/>
            <person name="Dupuy V."/>
            <person name="Gaurivaud P."/>
            <person name="Jacob D."/>
            <person name="Lemaitre C."/>
            <person name="Manso-Silvan L."/>
            <person name="Nikolski M."/>
            <person name="Nouvel L.-X."/>
            <person name="Poumarat F."/>
            <person name="Tardy F."/>
            <person name="Thebault P."/>
            <person name="Theil S."/>
            <person name="Citti C."/>
            <person name="Thiaucourt F."/>
            <person name="Blanchard A."/>
        </authorList>
    </citation>
    <scope>NUCLEOTIDE SEQUENCE [LARGE SCALE GENOMIC DNA]</scope>
    <source>
        <strain evidence="1 2">NCTC 246</strain>
    </source>
</reference>
<protein>
    <submittedName>
        <fullName evidence="1">Uncharacterized protein</fullName>
    </submittedName>
</protein>
<accession>A0A084EVR7</accession>
<gene>
    <name evidence="1" type="ORF">UDIV_7180</name>
</gene>
<dbReference type="OrthoDB" id="395331at2"/>
<dbReference type="AlphaFoldDB" id="A0A084EVR7"/>
<keyword evidence="2" id="KW-1185">Reference proteome</keyword>
<organism evidence="1 2">
    <name type="scientific">Ureaplasma diversum NCTC 246</name>
    <dbReference type="NCBI Taxonomy" id="1188241"/>
    <lineage>
        <taxon>Bacteria</taxon>
        <taxon>Bacillati</taxon>
        <taxon>Mycoplasmatota</taxon>
        <taxon>Mycoplasmoidales</taxon>
        <taxon>Mycoplasmoidaceae</taxon>
        <taxon>Ureaplasma</taxon>
    </lineage>
</organism>
<dbReference type="RefSeq" id="WP_038103647.1">
    <property type="nucleotide sequence ID" value="NZ_JFDP01000089.1"/>
</dbReference>
<comment type="caution">
    <text evidence="1">The sequence shown here is derived from an EMBL/GenBank/DDBJ whole genome shotgun (WGS) entry which is preliminary data.</text>
</comment>